<evidence type="ECO:0000256" key="1">
    <source>
        <dbReference type="SAM" id="Phobius"/>
    </source>
</evidence>
<reference evidence="2 3" key="1">
    <citation type="submission" date="2019-03" db="EMBL/GenBank/DDBJ databases">
        <title>Genomic Encyclopedia of Type Strains, Phase IV (KMG-IV): sequencing the most valuable type-strain genomes for metagenomic binning, comparative biology and taxonomic classification.</title>
        <authorList>
            <person name="Goeker M."/>
        </authorList>
    </citation>
    <scope>NUCLEOTIDE SEQUENCE [LARGE SCALE GENOMIC DNA]</scope>
    <source>
        <strain evidence="2 3">DSM 29487</strain>
    </source>
</reference>
<proteinExistence type="predicted"/>
<evidence type="ECO:0000313" key="2">
    <source>
        <dbReference type="EMBL" id="TCV96972.1"/>
    </source>
</evidence>
<evidence type="ECO:0000313" key="3">
    <source>
        <dbReference type="Proteomes" id="UP000295515"/>
    </source>
</evidence>
<sequence>MNDIILCVISICILCICLHFKCSLKMTKILFGFNFVAIIANFIYYSIQPKVGVASAYPEVYGLLYTYKAIFVFIICVIIIALKKHIEIRK</sequence>
<dbReference type="Proteomes" id="UP000295515">
    <property type="component" value="Unassembled WGS sequence"/>
</dbReference>
<dbReference type="EMBL" id="SMCQ01000015">
    <property type="protein sequence ID" value="TCV96972.1"/>
    <property type="molecule type" value="Genomic_DNA"/>
</dbReference>
<name>A0A4R3YWR8_9FIRM</name>
<dbReference type="GeneID" id="98915881"/>
<feature type="transmembrane region" description="Helical" evidence="1">
    <location>
        <begin position="29"/>
        <end position="47"/>
    </location>
</feature>
<protein>
    <submittedName>
        <fullName evidence="2">Uncharacterized protein</fullName>
    </submittedName>
</protein>
<feature type="transmembrane region" description="Helical" evidence="1">
    <location>
        <begin position="6"/>
        <end position="22"/>
    </location>
</feature>
<dbReference type="RefSeq" id="WP_066447797.1">
    <property type="nucleotide sequence ID" value="NZ_JANKBF010000014.1"/>
</dbReference>
<accession>A0A4R3YWR8</accession>
<gene>
    <name evidence="2" type="ORF">EDD60_11551</name>
</gene>
<keyword evidence="1" id="KW-0472">Membrane</keyword>
<keyword evidence="3" id="KW-1185">Reference proteome</keyword>
<dbReference type="AlphaFoldDB" id="A0A4R3YWR8"/>
<comment type="caution">
    <text evidence="2">The sequence shown here is derived from an EMBL/GenBank/DDBJ whole genome shotgun (WGS) entry which is preliminary data.</text>
</comment>
<keyword evidence="1" id="KW-0812">Transmembrane</keyword>
<feature type="transmembrane region" description="Helical" evidence="1">
    <location>
        <begin position="62"/>
        <end position="82"/>
    </location>
</feature>
<organism evidence="2 3">
    <name type="scientific">Longibaculum muris</name>
    <dbReference type="NCBI Taxonomy" id="1796628"/>
    <lineage>
        <taxon>Bacteria</taxon>
        <taxon>Bacillati</taxon>
        <taxon>Bacillota</taxon>
        <taxon>Erysipelotrichia</taxon>
        <taxon>Erysipelotrichales</taxon>
        <taxon>Coprobacillaceae</taxon>
        <taxon>Longibaculum</taxon>
    </lineage>
</organism>
<keyword evidence="1" id="KW-1133">Transmembrane helix</keyword>